<evidence type="ECO:0000313" key="5">
    <source>
        <dbReference type="EMBL" id="KAK8834965.1"/>
    </source>
</evidence>
<organism evidence="6 7">
    <name type="scientific">Tritrichomonas musculus</name>
    <dbReference type="NCBI Taxonomy" id="1915356"/>
    <lineage>
        <taxon>Eukaryota</taxon>
        <taxon>Metamonada</taxon>
        <taxon>Parabasalia</taxon>
        <taxon>Tritrichomonadida</taxon>
        <taxon>Tritrichomonadidae</taxon>
        <taxon>Tritrichomonas</taxon>
    </lineage>
</organism>
<comment type="catalytic activity">
    <reaction evidence="3">
        <text>a 5'-end (5'-triphosphoguanosine)-ribonucleoside in mRNA + S-adenosyl-L-methionine = a 5'-end (N(7)-methyl 5'-triphosphoguanosine)-ribonucleoside in mRNA + S-adenosyl-L-homocysteine</text>
        <dbReference type="Rhea" id="RHEA:67008"/>
        <dbReference type="Rhea" id="RHEA-COMP:17166"/>
        <dbReference type="Rhea" id="RHEA-COMP:17167"/>
        <dbReference type="ChEBI" id="CHEBI:57856"/>
        <dbReference type="ChEBI" id="CHEBI:59789"/>
        <dbReference type="ChEBI" id="CHEBI:156461"/>
        <dbReference type="ChEBI" id="CHEBI:167617"/>
        <dbReference type="EC" id="2.1.1.56"/>
    </reaction>
</comment>
<protein>
    <recommendedName>
        <fullName evidence="4">mRNA cap 0 methyltransferase domain-containing protein</fullName>
    </recommendedName>
</protein>
<dbReference type="PANTHER" id="PTHR10367">
    <property type="entry name" value="MRNA-CAPPING ENZYME"/>
    <property type="match status" value="1"/>
</dbReference>
<dbReference type="InterPro" id="IPR012340">
    <property type="entry name" value="NA-bd_OB-fold"/>
</dbReference>
<feature type="domain" description="MRNA cap 0 methyltransferase" evidence="4">
    <location>
        <begin position="695"/>
        <end position="977"/>
    </location>
</feature>
<dbReference type="PROSITE" id="PS51562">
    <property type="entry name" value="RNA_CAP0_MT"/>
    <property type="match status" value="1"/>
</dbReference>
<dbReference type="Pfam" id="PF03919">
    <property type="entry name" value="mRNA_cap_C"/>
    <property type="match status" value="1"/>
</dbReference>
<dbReference type="SUPFAM" id="SSF50249">
    <property type="entry name" value="Nucleic acid-binding proteins"/>
    <property type="match status" value="1"/>
</dbReference>
<dbReference type="EMBL" id="JAPFFF010000001">
    <property type="protein sequence ID" value="KAK8899286.1"/>
    <property type="molecule type" value="Genomic_DNA"/>
</dbReference>
<reference evidence="6 7" key="1">
    <citation type="submission" date="2024-04" db="EMBL/GenBank/DDBJ databases">
        <title>Tritrichomonas musculus Genome.</title>
        <authorList>
            <person name="Alves-Ferreira E."/>
            <person name="Grigg M."/>
            <person name="Lorenzi H."/>
            <person name="Galac M."/>
        </authorList>
    </citation>
    <scope>NUCLEOTIDE SEQUENCE [LARGE SCALE GENOMIC DNA]</scope>
    <source>
        <strain evidence="6 7">EAF2021</strain>
    </source>
</reference>
<evidence type="ECO:0000256" key="1">
    <source>
        <dbReference type="ARBA" id="ARBA00022603"/>
    </source>
</evidence>
<comment type="caution">
    <text evidence="6">The sequence shown here is derived from an EMBL/GenBank/DDBJ whole genome shotgun (WGS) entry which is preliminary data.</text>
</comment>
<proteinExistence type="predicted"/>
<evidence type="ECO:0000256" key="3">
    <source>
        <dbReference type="ARBA" id="ARBA00044712"/>
    </source>
</evidence>
<evidence type="ECO:0000259" key="4">
    <source>
        <dbReference type="PROSITE" id="PS51562"/>
    </source>
</evidence>
<keyword evidence="1" id="KW-0489">Methyltransferase</keyword>
<dbReference type="InterPro" id="IPR051029">
    <property type="entry name" value="mRNA_Capping_Enz/RNA_Phosphat"/>
</dbReference>
<dbReference type="Gene3D" id="3.30.470.30">
    <property type="entry name" value="DNA ligase/mRNA capping enzyme"/>
    <property type="match status" value="1"/>
</dbReference>
<sequence>MEPNDLICHHDINDDMSGKKLTDKNNLQINQKLIQTADPLLHIQKERINMLLQGEIPQICFISLNPQKNDNFLIPIARYFLNNPNTPILSYYTIPTEPNNIYFECSDSTILLDNLHQIPELSELDLLVQIIPHDYFIQSFCNFNTLCYLKPGYLVQIFDPEFKNDFGQIISINYDKMKCLIKLSPRIDYEKLSEYQMTSQIELNTKMPAEYQPPKSLFDRDKLISINDKTEFKTETIQVNDKIDLNLTIWDGKKFYGKFQYKSFNFSEIKTIFTDLSIDEINLFRDNIYLNENEIEGFIESFQKVESKLSKPLSEDEEEENFQAQEFINEIQTEEMMNNDNDNDSNGSSILSNLPKHFPQVSVLTNYITQKVPSENFVWLEKTDGLHNNIIIENNKVYSIVNGSPQIISEIELNSSEFLKRTILDTELYNGQYFIFDCAMIEGEDISGKFFKERMELAKQFIEKTNLTVFVMKEFYDIQSWKDLVSFVDKNNISPFTGNRIDGVVCQRIDKPYFCTVRDPGCFKLKRRVMTTTDFYLRYQDDEKRFYLYLSGNYKNYIYNLKYLPKNNEFMKKHTDVDTQIKELPSSFYILFSSPYQENLHLFRPRSYWSRNGYFKEDIDEIEPLMNDMMKDPKSYDKKIIEMSLADDGWVPMRIRSDKKFANGYFFGVTNSSIIFSPVTGEESYFSKQLFFDATITDPYHKINQIMRKYIIEHSINSLQNPRLNVLDLAGGRGADLLSLYHSGGYNIFTADADRNALVQYVSKTNNLCKLKWEKLRSSSVDLARNRKTLFLNAVYTMLGTNNIKYITDIKSRYEYPEEGFDVILMNYAIHYLCYNHECIRQLNRFIQSLLKPKGLFIFSCFDGDMILDDMRRNKNNEFELKLNSFNIKLLNDVSNLEFGANSDRDAKWANMALPTIDSSGYRPEPLVQRKWLRDLHLNVLEHYYPLKRCEKYIKDIENKEKVVDYLKYIHVYVMEK</sequence>
<dbReference type="Gene3D" id="3.40.50.150">
    <property type="entry name" value="Vaccinia Virus protein VP39"/>
    <property type="match status" value="1"/>
</dbReference>
<keyword evidence="7" id="KW-1185">Reference proteome</keyword>
<dbReference type="InterPro" id="IPR004971">
    <property type="entry name" value="mRNA_G-N7_MeTrfase_dom"/>
</dbReference>
<evidence type="ECO:0000256" key="2">
    <source>
        <dbReference type="ARBA" id="ARBA00022679"/>
    </source>
</evidence>
<gene>
    <name evidence="6" type="ORF">M9Y10_001598</name>
    <name evidence="5" type="ORF">M9Y10_019997</name>
</gene>
<dbReference type="EMBL" id="JAPFFF010000259">
    <property type="protein sequence ID" value="KAK8834965.1"/>
    <property type="molecule type" value="Genomic_DNA"/>
</dbReference>
<dbReference type="SUPFAM" id="SSF56091">
    <property type="entry name" value="DNA ligase/mRNA capping enzyme, catalytic domain"/>
    <property type="match status" value="1"/>
</dbReference>
<dbReference type="CDD" id="cd02440">
    <property type="entry name" value="AdoMet_MTases"/>
    <property type="match status" value="1"/>
</dbReference>
<dbReference type="InterPro" id="IPR013846">
    <property type="entry name" value="mRNA_cap_enzyme_C"/>
</dbReference>
<dbReference type="InterPro" id="IPR029063">
    <property type="entry name" value="SAM-dependent_MTases_sf"/>
</dbReference>
<dbReference type="PANTHER" id="PTHR10367:SF17">
    <property type="entry name" value="MRNA-CAPPING ENZYME"/>
    <property type="match status" value="1"/>
</dbReference>
<evidence type="ECO:0000313" key="7">
    <source>
        <dbReference type="Proteomes" id="UP001470230"/>
    </source>
</evidence>
<accession>A0ABR2L8G0</accession>
<name>A0ABR2L8G0_9EUKA</name>
<keyword evidence="2" id="KW-0808">Transferase</keyword>
<dbReference type="SUPFAM" id="SSF53335">
    <property type="entry name" value="S-adenosyl-L-methionine-dependent methyltransferases"/>
    <property type="match status" value="1"/>
</dbReference>
<evidence type="ECO:0000313" key="6">
    <source>
        <dbReference type="EMBL" id="KAK8899286.1"/>
    </source>
</evidence>
<dbReference type="Gene3D" id="2.40.50.140">
    <property type="entry name" value="Nucleic acid-binding proteins"/>
    <property type="match status" value="1"/>
</dbReference>
<dbReference type="Proteomes" id="UP001470230">
    <property type="component" value="Unassembled WGS sequence"/>
</dbReference>